<keyword evidence="14" id="KW-0482">Metalloprotease</keyword>
<accession>A0ABN1Y8T6</accession>
<keyword evidence="11" id="KW-0862">Zinc</keyword>
<dbReference type="Pfam" id="PF08453">
    <property type="entry name" value="Peptidase_M9_N"/>
    <property type="match status" value="1"/>
</dbReference>
<comment type="cofactor">
    <cofactor evidence="2">
        <name>Ca(2+)</name>
        <dbReference type="ChEBI" id="CHEBI:29108"/>
    </cofactor>
</comment>
<dbReference type="Gene3D" id="2.60.120.380">
    <property type="match status" value="1"/>
</dbReference>
<evidence type="ECO:0000256" key="17">
    <source>
        <dbReference type="SAM" id="SignalP"/>
    </source>
</evidence>
<dbReference type="InterPro" id="IPR013783">
    <property type="entry name" value="Ig-like_fold"/>
</dbReference>
<evidence type="ECO:0000256" key="9">
    <source>
        <dbReference type="ARBA" id="ARBA00022729"/>
    </source>
</evidence>
<comment type="cofactor">
    <cofactor evidence="3">
        <name>Zn(2+)</name>
        <dbReference type="ChEBI" id="CHEBI:29105"/>
    </cofactor>
</comment>
<evidence type="ECO:0000256" key="1">
    <source>
        <dbReference type="ARBA" id="ARBA00000424"/>
    </source>
</evidence>
<organism evidence="19 20">
    <name type="scientific">Kitasatospora putterlickiae</name>
    <dbReference type="NCBI Taxonomy" id="221725"/>
    <lineage>
        <taxon>Bacteria</taxon>
        <taxon>Bacillati</taxon>
        <taxon>Actinomycetota</taxon>
        <taxon>Actinomycetes</taxon>
        <taxon>Kitasatosporales</taxon>
        <taxon>Streptomycetaceae</taxon>
        <taxon>Kitasatospora</taxon>
    </lineage>
</organism>
<keyword evidence="20" id="KW-1185">Reference proteome</keyword>
<evidence type="ECO:0000256" key="4">
    <source>
        <dbReference type="ARBA" id="ARBA00004613"/>
    </source>
</evidence>
<comment type="catalytic activity">
    <reaction evidence="1">
        <text>Digestion of native collagen in the triple helical region at Xaa-|-Gly bonds. With synthetic peptides, a preference is shown for Gly at P3 and P1', Pro and Ala at P2 and P2', and hydroxyproline, Ala or Arg at P3'.</text>
        <dbReference type="EC" id="3.4.24.3"/>
    </reaction>
</comment>
<keyword evidence="15" id="KW-0865">Zymogen</keyword>
<keyword evidence="8" id="KW-0479">Metal-binding</keyword>
<dbReference type="SUPFAM" id="SSF49299">
    <property type="entry name" value="PKD domain"/>
    <property type="match status" value="1"/>
</dbReference>
<evidence type="ECO:0000256" key="14">
    <source>
        <dbReference type="ARBA" id="ARBA00023049"/>
    </source>
</evidence>
<feature type="domain" description="PKD" evidence="18">
    <location>
        <begin position="647"/>
        <end position="731"/>
    </location>
</feature>
<comment type="caution">
    <text evidence="19">The sequence shown here is derived from an EMBL/GenBank/DDBJ whole genome shotgun (WGS) entry which is preliminary data.</text>
</comment>
<dbReference type="Proteomes" id="UP001499863">
    <property type="component" value="Unassembled WGS sequence"/>
</dbReference>
<dbReference type="InterPro" id="IPR035986">
    <property type="entry name" value="PKD_dom_sf"/>
</dbReference>
<evidence type="ECO:0000313" key="19">
    <source>
        <dbReference type="EMBL" id="GAA1401106.1"/>
    </source>
</evidence>
<evidence type="ECO:0000256" key="6">
    <source>
        <dbReference type="ARBA" id="ARBA00022525"/>
    </source>
</evidence>
<evidence type="ECO:0000256" key="13">
    <source>
        <dbReference type="ARBA" id="ARBA00023026"/>
    </source>
</evidence>
<dbReference type="InterPro" id="IPR013661">
    <property type="entry name" value="Peptidase_M9_N_dom"/>
</dbReference>
<keyword evidence="13" id="KW-0843">Virulence</keyword>
<feature type="region of interest" description="Disordered" evidence="16">
    <location>
        <begin position="34"/>
        <end position="73"/>
    </location>
</feature>
<name>A0ABN1Y8T6_9ACTN</name>
<evidence type="ECO:0000256" key="5">
    <source>
        <dbReference type="ARBA" id="ARBA00012653"/>
    </source>
</evidence>
<reference evidence="19 20" key="1">
    <citation type="journal article" date="2019" name="Int. J. Syst. Evol. Microbiol.">
        <title>The Global Catalogue of Microorganisms (GCM) 10K type strain sequencing project: providing services to taxonomists for standard genome sequencing and annotation.</title>
        <authorList>
            <consortium name="The Broad Institute Genomics Platform"/>
            <consortium name="The Broad Institute Genome Sequencing Center for Infectious Disease"/>
            <person name="Wu L."/>
            <person name="Ma J."/>
        </authorList>
    </citation>
    <scope>NUCLEOTIDE SEQUENCE [LARGE SCALE GENOMIC DNA]</scope>
    <source>
        <strain evidence="19 20">JCM 12393</strain>
    </source>
</reference>
<keyword evidence="10" id="KW-0378">Hydrolase</keyword>
<dbReference type="InterPro" id="IPR000601">
    <property type="entry name" value="PKD_dom"/>
</dbReference>
<dbReference type="Pfam" id="PF01752">
    <property type="entry name" value="Peptidase_M9"/>
    <property type="match status" value="1"/>
</dbReference>
<dbReference type="InterPro" id="IPR007280">
    <property type="entry name" value="Peptidase_C_arc/bac"/>
</dbReference>
<evidence type="ECO:0000256" key="2">
    <source>
        <dbReference type="ARBA" id="ARBA00001913"/>
    </source>
</evidence>
<dbReference type="InterPro" id="IPR002169">
    <property type="entry name" value="Peptidase_M9A/M9B"/>
</dbReference>
<proteinExistence type="predicted"/>
<dbReference type="PANTHER" id="PTHR13062:SF9">
    <property type="entry name" value="MICROBIAL COLLAGENASE"/>
    <property type="match status" value="1"/>
</dbReference>
<evidence type="ECO:0000256" key="15">
    <source>
        <dbReference type="ARBA" id="ARBA00023145"/>
    </source>
</evidence>
<evidence type="ECO:0000313" key="20">
    <source>
        <dbReference type="Proteomes" id="UP001499863"/>
    </source>
</evidence>
<keyword evidence="6" id="KW-0964">Secreted</keyword>
<dbReference type="EC" id="3.4.24.3" evidence="5"/>
<dbReference type="PROSITE" id="PS51257">
    <property type="entry name" value="PROKAR_LIPOPROTEIN"/>
    <property type="match status" value="1"/>
</dbReference>
<dbReference type="SMART" id="SM00089">
    <property type="entry name" value="PKD"/>
    <property type="match status" value="1"/>
</dbReference>
<dbReference type="Pfam" id="PF18911">
    <property type="entry name" value="PKD_4"/>
    <property type="match status" value="1"/>
</dbReference>
<dbReference type="Gene3D" id="1.10.390.20">
    <property type="match status" value="1"/>
</dbReference>
<evidence type="ECO:0000256" key="7">
    <source>
        <dbReference type="ARBA" id="ARBA00022670"/>
    </source>
</evidence>
<protein>
    <recommendedName>
        <fullName evidence="5">microbial collagenase</fullName>
        <ecNumber evidence="5">3.4.24.3</ecNumber>
    </recommendedName>
</protein>
<dbReference type="Gene3D" id="2.60.40.10">
    <property type="entry name" value="Immunoglobulins"/>
    <property type="match status" value="1"/>
</dbReference>
<feature type="signal peptide" evidence="17">
    <location>
        <begin position="1"/>
        <end position="31"/>
    </location>
</feature>
<evidence type="ECO:0000256" key="3">
    <source>
        <dbReference type="ARBA" id="ARBA00001947"/>
    </source>
</evidence>
<dbReference type="RefSeq" id="WP_344338278.1">
    <property type="nucleotide sequence ID" value="NZ_BAAAKJ010000235.1"/>
</dbReference>
<dbReference type="PRINTS" id="PR00931">
    <property type="entry name" value="MICOLLPTASE"/>
</dbReference>
<evidence type="ECO:0000256" key="8">
    <source>
        <dbReference type="ARBA" id="ARBA00022723"/>
    </source>
</evidence>
<dbReference type="InterPro" id="IPR022409">
    <property type="entry name" value="PKD/Chitinase_dom"/>
</dbReference>
<dbReference type="CDD" id="cd00146">
    <property type="entry name" value="PKD"/>
    <property type="match status" value="1"/>
</dbReference>
<dbReference type="EMBL" id="BAAAKJ010000235">
    <property type="protein sequence ID" value="GAA1401106.1"/>
    <property type="molecule type" value="Genomic_DNA"/>
</dbReference>
<comment type="subcellular location">
    <subcellularLocation>
        <location evidence="4">Secreted</location>
    </subcellularLocation>
</comment>
<evidence type="ECO:0000256" key="10">
    <source>
        <dbReference type="ARBA" id="ARBA00022801"/>
    </source>
</evidence>
<feature type="chain" id="PRO_5046844512" description="microbial collagenase" evidence="17">
    <location>
        <begin position="32"/>
        <end position="838"/>
    </location>
</feature>
<dbReference type="Pfam" id="PF04151">
    <property type="entry name" value="PPC"/>
    <property type="match status" value="1"/>
</dbReference>
<evidence type="ECO:0000256" key="16">
    <source>
        <dbReference type="SAM" id="MobiDB-lite"/>
    </source>
</evidence>
<sequence>MLLRTRLSMLAAGVVACCATATAVLPTQALAAPSPAAAPAPTTTTAPAGPVGPAAPKAPTTTTASEEPGEPAAPLDQALIGATSLLEEPAEAAAPAQFKSLAVQSCTPADFAALTGADLVAFIKSSTPECINSLYQSAGADASIFNQARMLSVAAALKDVAATYSGDNTAGIAQLVKYLQVGYYIQFNFPAAGAYTPALTDAVTAALDTFFAGTRWRDVSENNGRILKEVVWLTDSANVQARYLGVYKRILDEYDNTYNQFPQMRSAVNSVLYYPLWEGYRNKDFVRALAADPALINSLADFAVNHRDLISGPHAVLDTNAGNDLAKFAGMSPAAEAVAKPLIKKVLDSAPLLSPFGKLYVYTARQAAYFNYNQCSYYGICDLRNKLISVILPNQLVCDNRILQAQSLSAAELATVCESLRKQDALFHSVSKDNGPIPNQYAKTVTFGIFANKADYTTYSTAIYGNGTDNGGQTVMDATDPNKMAVTVMYQKAWNVNDPARVWNLNHEYAHYLDSIYNLKGNYDTQSSVPNKWWVEGLAEYVSYTHRGATDVDAMNQAAKHTYKLSTLFQNTYENADSTRIYPWGYLSVRYMLEKHPADVQAMLERFRVADYTGGYAVYNNLGTSYDADFDAWLDACVAGACLATGPTSLFDTTVNGATVSMNERSVQTGTGRITGYRWDFGDGTYSDERSPTHTYGTPGAYTVALTTTDDTGRIATTQGAVTTTALGLPTCTEQRTDAMARNCARPGRAATAGSTDYLYVYLPAGTTTLKVNTLGGTGTAYLYYNDNTWASPKAYTAASTAAGTTQSITVTNPTAGYRYLSLYGATDFSGVTVTTEF</sequence>
<keyword evidence="9 17" id="KW-0732">Signal</keyword>
<gene>
    <name evidence="19" type="ORF">GCM10009639_42950</name>
</gene>
<evidence type="ECO:0000256" key="12">
    <source>
        <dbReference type="ARBA" id="ARBA00022837"/>
    </source>
</evidence>
<dbReference type="PANTHER" id="PTHR13062">
    <property type="entry name" value="COLLAGENASE"/>
    <property type="match status" value="1"/>
</dbReference>
<keyword evidence="12" id="KW-0106">Calcium</keyword>
<evidence type="ECO:0000256" key="11">
    <source>
        <dbReference type="ARBA" id="ARBA00022833"/>
    </source>
</evidence>
<keyword evidence="7" id="KW-0645">Protease</keyword>
<evidence type="ECO:0000259" key="18">
    <source>
        <dbReference type="PROSITE" id="PS50093"/>
    </source>
</evidence>
<dbReference type="PROSITE" id="PS50093">
    <property type="entry name" value="PKD"/>
    <property type="match status" value="1"/>
</dbReference>
<dbReference type="Gene3D" id="3.40.30.160">
    <property type="entry name" value="Collagenase ColT, N-terminal domain"/>
    <property type="match status" value="1"/>
</dbReference>